<gene>
    <name evidence="3 4" type="primary">zapB</name>
    <name evidence="4" type="ORF">NCTC11647_04158</name>
</gene>
<sequence>MGLDQVNNMSLEMLEMLEAKVQSAVDTIALLQMEIEELKEKNESLAAEAQDLRSGRETLVHDNDKLREDHNAWQERVRALLGKMEHVE</sequence>
<dbReference type="GO" id="GO:0043093">
    <property type="term" value="P:FtsZ-dependent cytokinesis"/>
    <property type="evidence" value="ECO:0007669"/>
    <property type="project" value="UniProtKB-UniRule"/>
</dbReference>
<evidence type="ECO:0000313" key="5">
    <source>
        <dbReference type="Proteomes" id="UP000251647"/>
    </source>
</evidence>
<keyword evidence="3 4" id="KW-0132">Cell division</keyword>
<keyword evidence="3" id="KW-0963">Cytoplasm</keyword>
<feature type="coiled-coil region" evidence="3">
    <location>
        <begin position="14"/>
        <end position="83"/>
    </location>
</feature>
<evidence type="ECO:0000256" key="2">
    <source>
        <dbReference type="ARBA" id="ARBA00023210"/>
    </source>
</evidence>
<dbReference type="EMBL" id="UATL01000007">
    <property type="protein sequence ID" value="SPY45680.1"/>
    <property type="molecule type" value="Genomic_DNA"/>
</dbReference>
<dbReference type="HAMAP" id="MF_01196">
    <property type="entry name" value="ZapB"/>
    <property type="match status" value="1"/>
</dbReference>
<dbReference type="AlphaFoldDB" id="A0A2X1XRA6"/>
<accession>A0A2X1XRA6</accession>
<protein>
    <recommendedName>
        <fullName evidence="3">Cell division protein ZapB</fullName>
    </recommendedName>
</protein>
<dbReference type="Proteomes" id="UP000251647">
    <property type="component" value="Unassembled WGS sequence"/>
</dbReference>
<proteinExistence type="inferred from homology"/>
<keyword evidence="1 3" id="KW-0175">Coiled coil</keyword>
<comment type="subcellular location">
    <subcellularLocation>
        <location evidence="3">Cytoplasm</location>
    </subcellularLocation>
    <text evidence="3">Localizes to the septum at mid-cell, in a FtsZ-like pattern.</text>
</comment>
<evidence type="ECO:0000256" key="3">
    <source>
        <dbReference type="HAMAP-Rule" id="MF_01196"/>
    </source>
</evidence>
<reference evidence="4 5" key="1">
    <citation type="submission" date="2018-06" db="EMBL/GenBank/DDBJ databases">
        <authorList>
            <consortium name="Pathogen Informatics"/>
            <person name="Doyle S."/>
        </authorList>
    </citation>
    <scope>NUCLEOTIDE SEQUENCE [LARGE SCALE GENOMIC DNA]</scope>
    <source>
        <strain evidence="4 5">NCTC11647</strain>
    </source>
</reference>
<dbReference type="Pfam" id="PF06005">
    <property type="entry name" value="ZapB"/>
    <property type="match status" value="1"/>
</dbReference>
<keyword evidence="2 3" id="KW-0717">Septation</keyword>
<comment type="function">
    <text evidence="3">Non-essential, abundant cell division factor that is required for proper Z-ring formation. It is recruited early to the divisome by direct interaction with FtsZ, stimulating Z-ring assembly and thereby promoting cell division earlier in the cell cycle. Its recruitment to the Z-ring requires functional FtsA or ZipA.</text>
</comment>
<evidence type="ECO:0000313" key="4">
    <source>
        <dbReference type="EMBL" id="SPY45680.1"/>
    </source>
</evidence>
<name>A0A2X1XRA6_PHODM</name>
<comment type="subunit">
    <text evidence="3">Homodimer. The ends of the coiled-coil dimer bind to each other, forming polymers. Interacts with FtsZ.</text>
</comment>
<comment type="similarity">
    <text evidence="3">Belongs to the ZapB family.</text>
</comment>
<dbReference type="GO" id="GO:0005737">
    <property type="term" value="C:cytoplasm"/>
    <property type="evidence" value="ECO:0007669"/>
    <property type="project" value="UniProtKB-SubCell"/>
</dbReference>
<dbReference type="Gene3D" id="1.20.5.340">
    <property type="match status" value="1"/>
</dbReference>
<organism evidence="4 5">
    <name type="scientific">Photobacterium damselae</name>
    <dbReference type="NCBI Taxonomy" id="38293"/>
    <lineage>
        <taxon>Bacteria</taxon>
        <taxon>Pseudomonadati</taxon>
        <taxon>Pseudomonadota</taxon>
        <taxon>Gammaproteobacteria</taxon>
        <taxon>Vibrionales</taxon>
        <taxon>Vibrionaceae</taxon>
        <taxon>Photobacterium</taxon>
    </lineage>
</organism>
<keyword evidence="3" id="KW-0131">Cell cycle</keyword>
<dbReference type="InterPro" id="IPR009252">
    <property type="entry name" value="Cell_div_ZapB"/>
</dbReference>
<dbReference type="GO" id="GO:0000917">
    <property type="term" value="P:division septum assembly"/>
    <property type="evidence" value="ECO:0007669"/>
    <property type="project" value="UniProtKB-KW"/>
</dbReference>
<evidence type="ECO:0000256" key="1">
    <source>
        <dbReference type="ARBA" id="ARBA00023054"/>
    </source>
</evidence>